<dbReference type="GO" id="GO:0009898">
    <property type="term" value="C:cytoplasmic side of plasma membrane"/>
    <property type="evidence" value="ECO:0007669"/>
    <property type="project" value="TreeGrafter"/>
</dbReference>
<reference evidence="2" key="1">
    <citation type="journal article" date="2010" name="Genomics">
        <title>Tracing phylogenomic events leading to diversity of Haemophilus influenzae and the emergence of Brazilian Purpuric Fever (BPF)-associated clones.</title>
        <authorList>
            <person name="Papazisi L."/>
            <person name="Ratnayake S."/>
            <person name="Remortel B.G."/>
            <person name="Bock G.R."/>
            <person name="Liang W."/>
            <person name="Saeed A.I."/>
            <person name="Liu J."/>
            <person name="Fleischmann R.D."/>
            <person name="Kilian M."/>
            <person name="Peterson S.N."/>
        </authorList>
    </citation>
    <scope>NUCLEOTIDE SEQUENCE [LARGE SCALE GENOMIC DNA]</scope>
    <source>
        <strain evidence="2">HK1212</strain>
    </source>
</reference>
<comment type="caution">
    <text evidence="2">The sequence shown here is derived from an EMBL/GenBank/DDBJ whole genome shotgun (WGS) entry which is preliminary data.</text>
</comment>
<dbReference type="InterPro" id="IPR003494">
    <property type="entry name" value="SHS2_FtsA"/>
</dbReference>
<dbReference type="SMART" id="SM00842">
    <property type="entry name" value="FtsA"/>
    <property type="match status" value="1"/>
</dbReference>
<evidence type="ECO:0000313" key="2">
    <source>
        <dbReference type="EMBL" id="EFA28490.1"/>
    </source>
</evidence>
<accession>A0A7G2JYQ0</accession>
<dbReference type="PANTHER" id="PTHR32432">
    <property type="entry name" value="CELL DIVISION PROTEIN FTSA-RELATED"/>
    <property type="match status" value="1"/>
</dbReference>
<keyword evidence="2" id="KW-0132">Cell division</keyword>
<dbReference type="EMBL" id="ABFC01000711">
    <property type="protein sequence ID" value="EFA28490.1"/>
    <property type="molecule type" value="Genomic_DNA"/>
</dbReference>
<name>A0A7G2JYQ0_HAEIF</name>
<dbReference type="GO" id="GO:0051301">
    <property type="term" value="P:cell division"/>
    <property type="evidence" value="ECO:0007669"/>
    <property type="project" value="UniProtKB-KW"/>
</dbReference>
<proteinExistence type="predicted"/>
<dbReference type="SUPFAM" id="SSF53067">
    <property type="entry name" value="Actin-like ATPase domain"/>
    <property type="match status" value="1"/>
</dbReference>
<dbReference type="InterPro" id="IPR043129">
    <property type="entry name" value="ATPase_NBD"/>
</dbReference>
<sequence length="119" mass="12199">MVKGVETKTIVGLEVGTSKVVAVVGEVFPDGVVNVLGVGSCPSKGIDRGSITDLDAVVGSIQRAIEAAESMADCQIMSVTLAITGEHIQSLNESGFVPIAESEVTQEEIDSALHTASSI</sequence>
<feature type="domain" description="SHS2" evidence="1">
    <location>
        <begin position="10"/>
        <end position="119"/>
    </location>
</feature>
<feature type="non-terminal residue" evidence="2">
    <location>
        <position position="119"/>
    </location>
</feature>
<protein>
    <submittedName>
        <fullName evidence="2">Cell division protein FtsA</fullName>
    </submittedName>
</protein>
<evidence type="ECO:0000259" key="1">
    <source>
        <dbReference type="SMART" id="SM00842"/>
    </source>
</evidence>
<dbReference type="AlphaFoldDB" id="A0A7G2JYQ0"/>
<dbReference type="InterPro" id="IPR050696">
    <property type="entry name" value="FtsA/MreB"/>
</dbReference>
<dbReference type="Gene3D" id="3.30.420.40">
    <property type="match status" value="1"/>
</dbReference>
<gene>
    <name evidence="2" type="primary">ftsA</name>
    <name evidence="2" type="ORF">HAINFHK1212_0021</name>
</gene>
<organism evidence="2">
    <name type="scientific">Haemophilus influenzae HK1212</name>
    <dbReference type="NCBI Taxonomy" id="456482"/>
    <lineage>
        <taxon>Bacteria</taxon>
        <taxon>Pseudomonadati</taxon>
        <taxon>Pseudomonadota</taxon>
        <taxon>Gammaproteobacteria</taxon>
        <taxon>Pasteurellales</taxon>
        <taxon>Pasteurellaceae</taxon>
        <taxon>Haemophilus</taxon>
    </lineage>
</organism>
<keyword evidence="2" id="KW-0131">Cell cycle</keyword>
<dbReference type="PANTHER" id="PTHR32432:SF4">
    <property type="entry name" value="CELL DIVISION PROTEIN FTSA"/>
    <property type="match status" value="1"/>
</dbReference>
<dbReference type="GO" id="GO:0032153">
    <property type="term" value="C:cell division site"/>
    <property type="evidence" value="ECO:0007669"/>
    <property type="project" value="TreeGrafter"/>
</dbReference>